<protein>
    <recommendedName>
        <fullName evidence="2">CASTOR ACT domain-containing protein</fullName>
    </recommendedName>
</protein>
<dbReference type="PANTHER" id="PTHR31131">
    <property type="entry name" value="CHROMOSOME 1, WHOLE GENOME SHOTGUN SEQUENCE"/>
    <property type="match status" value="1"/>
</dbReference>
<dbReference type="InterPro" id="IPR051719">
    <property type="entry name" value="CASTOR_mTORC1"/>
</dbReference>
<gene>
    <name evidence="3" type="ORF">SAPIO_CDS9592</name>
</gene>
<dbReference type="RefSeq" id="XP_016639454.1">
    <property type="nucleotide sequence ID" value="XM_016790944.1"/>
</dbReference>
<dbReference type="OMA" id="CPRQLAN"/>
<dbReference type="EMBL" id="JOWA01000143">
    <property type="protein sequence ID" value="KEZ39655.1"/>
    <property type="molecule type" value="Genomic_DNA"/>
</dbReference>
<organism evidence="3 4">
    <name type="scientific">Pseudallescheria apiosperma</name>
    <name type="common">Scedosporium apiospermum</name>
    <dbReference type="NCBI Taxonomy" id="563466"/>
    <lineage>
        <taxon>Eukaryota</taxon>
        <taxon>Fungi</taxon>
        <taxon>Dikarya</taxon>
        <taxon>Ascomycota</taxon>
        <taxon>Pezizomycotina</taxon>
        <taxon>Sordariomycetes</taxon>
        <taxon>Hypocreomycetidae</taxon>
        <taxon>Microascales</taxon>
        <taxon>Microascaceae</taxon>
        <taxon>Scedosporium</taxon>
    </lineage>
</organism>
<dbReference type="PANTHER" id="PTHR31131:SF6">
    <property type="entry name" value="CASTOR ACT DOMAIN-CONTAINING PROTEIN"/>
    <property type="match status" value="1"/>
</dbReference>
<feature type="compositionally biased region" description="Polar residues" evidence="1">
    <location>
        <begin position="238"/>
        <end position="248"/>
    </location>
</feature>
<dbReference type="OrthoDB" id="58529at2759"/>
<evidence type="ECO:0000259" key="2">
    <source>
        <dbReference type="Pfam" id="PF13840"/>
    </source>
</evidence>
<dbReference type="VEuPathDB" id="FungiDB:SAPIO_CDS9592"/>
<accession>A0A084FX43</accession>
<dbReference type="AlphaFoldDB" id="A0A084FX43"/>
<evidence type="ECO:0000313" key="3">
    <source>
        <dbReference type="EMBL" id="KEZ39655.1"/>
    </source>
</evidence>
<keyword evidence="4" id="KW-1185">Reference proteome</keyword>
<proteinExistence type="predicted"/>
<feature type="domain" description="CASTOR ACT" evidence="2">
    <location>
        <begin position="103"/>
        <end position="162"/>
    </location>
</feature>
<evidence type="ECO:0000256" key="1">
    <source>
        <dbReference type="SAM" id="MobiDB-lite"/>
    </source>
</evidence>
<dbReference type="Proteomes" id="UP000028545">
    <property type="component" value="Unassembled WGS sequence"/>
</dbReference>
<dbReference type="GO" id="GO:0046394">
    <property type="term" value="P:carboxylic acid biosynthetic process"/>
    <property type="evidence" value="ECO:0007669"/>
    <property type="project" value="UniProtKB-ARBA"/>
</dbReference>
<dbReference type="GO" id="GO:0006520">
    <property type="term" value="P:amino acid metabolic process"/>
    <property type="evidence" value="ECO:0007669"/>
    <property type="project" value="UniProtKB-ARBA"/>
</dbReference>
<dbReference type="Pfam" id="PF13840">
    <property type="entry name" value="ACT_7"/>
    <property type="match status" value="1"/>
</dbReference>
<evidence type="ECO:0000313" key="4">
    <source>
        <dbReference type="Proteomes" id="UP000028545"/>
    </source>
</evidence>
<dbReference type="GeneID" id="27728664"/>
<sequence>MNAQISFLEGTFTLIHIPLQSYPCLLQPLIRVLLPQTQSLKGTTSPPSRERDGLTTDDQHGFLNISVTPLECSVVCHSSWAKNVVEPAIKCLSKAAAKAVSVSTDDYLVISVISAGMDAASRVMELTSPLALAGIPIFFIATYYSDFILVPKKAQHAVTQALLARGFQLAQNDSDYRFRGHENARTTAASSQALSTTVTELQNRAFDLLRKSNVVPYIEEGLRLVQCSGREVTHINQEFSRHSSSSRRPGNGHTRRPSWLDNVDTKLYTAMISAFVSQPRFLSVTLAKDDPPSLLLDKFLLDIFGDSLVGDTEGELVPIFLDLSSLSYEATGIVCGVAGKLVGDMESQGSSELSYLSTARAGAVILSTKQAIRALDILKPMLDKQEGK</sequence>
<name>A0A084FX43_PSEDA</name>
<dbReference type="SUPFAM" id="SSF55021">
    <property type="entry name" value="ACT-like"/>
    <property type="match status" value="1"/>
</dbReference>
<reference evidence="3 4" key="1">
    <citation type="journal article" date="2014" name="Genome Announc.">
        <title>Draft genome sequence of the pathogenic fungus Scedosporium apiospermum.</title>
        <authorList>
            <person name="Vandeputte P."/>
            <person name="Ghamrawi S."/>
            <person name="Rechenmann M."/>
            <person name="Iltis A."/>
            <person name="Giraud S."/>
            <person name="Fleury M."/>
            <person name="Thornton C."/>
            <person name="Delhaes L."/>
            <person name="Meyer W."/>
            <person name="Papon N."/>
            <person name="Bouchara J.P."/>
        </authorList>
    </citation>
    <scope>NUCLEOTIDE SEQUENCE [LARGE SCALE GENOMIC DNA]</scope>
    <source>
        <strain evidence="3 4">IHEM 14462</strain>
    </source>
</reference>
<dbReference type="InterPro" id="IPR045865">
    <property type="entry name" value="ACT-like_dom_sf"/>
</dbReference>
<dbReference type="InterPro" id="IPR027795">
    <property type="entry name" value="CASTOR_ACT_dom"/>
</dbReference>
<feature type="region of interest" description="Disordered" evidence="1">
    <location>
        <begin position="238"/>
        <end position="258"/>
    </location>
</feature>
<dbReference type="KEGG" id="sapo:SAPIO_CDS9592"/>
<comment type="caution">
    <text evidence="3">The sequence shown here is derived from an EMBL/GenBank/DDBJ whole genome shotgun (WGS) entry which is preliminary data.</text>
</comment>
<dbReference type="Gene3D" id="3.30.2130.10">
    <property type="entry name" value="VC0802-like"/>
    <property type="match status" value="1"/>
</dbReference>
<dbReference type="HOGENOM" id="CLU_036623_1_0_1"/>